<dbReference type="Gene3D" id="3.30.565.10">
    <property type="entry name" value="Histidine kinase-like ATPase, C-terminal domain"/>
    <property type="match status" value="1"/>
</dbReference>
<dbReference type="PRINTS" id="PR00344">
    <property type="entry name" value="BCTRLSENSOR"/>
</dbReference>
<keyword evidence="6" id="KW-0808">Transferase</keyword>
<dbReference type="EC" id="2.7.13.3" evidence="3"/>
<evidence type="ECO:0000313" key="12">
    <source>
        <dbReference type="EMBL" id="QJR80235.1"/>
    </source>
</evidence>
<dbReference type="InterPro" id="IPR005467">
    <property type="entry name" value="His_kinase_dom"/>
</dbReference>
<dbReference type="SUPFAM" id="SSF55874">
    <property type="entry name" value="ATPase domain of HSP90 chaperone/DNA topoisomerase II/histidine kinase"/>
    <property type="match status" value="1"/>
</dbReference>
<dbReference type="Gene3D" id="1.10.287.130">
    <property type="match status" value="1"/>
</dbReference>
<feature type="transmembrane region" description="Helical" evidence="10">
    <location>
        <begin position="124"/>
        <end position="147"/>
    </location>
</feature>
<keyword evidence="9" id="KW-0067">ATP-binding</keyword>
<evidence type="ECO:0000256" key="3">
    <source>
        <dbReference type="ARBA" id="ARBA00012438"/>
    </source>
</evidence>
<evidence type="ECO:0000256" key="7">
    <source>
        <dbReference type="ARBA" id="ARBA00022741"/>
    </source>
</evidence>
<keyword evidence="10" id="KW-0472">Membrane</keyword>
<dbReference type="GO" id="GO:0005524">
    <property type="term" value="F:ATP binding"/>
    <property type="evidence" value="ECO:0007669"/>
    <property type="project" value="UniProtKB-KW"/>
</dbReference>
<evidence type="ECO:0000256" key="10">
    <source>
        <dbReference type="SAM" id="Phobius"/>
    </source>
</evidence>
<dbReference type="InterPro" id="IPR036097">
    <property type="entry name" value="HisK_dim/P_sf"/>
</dbReference>
<evidence type="ECO:0000256" key="6">
    <source>
        <dbReference type="ARBA" id="ARBA00022679"/>
    </source>
</evidence>
<dbReference type="SMART" id="SM00387">
    <property type="entry name" value="HATPase_c"/>
    <property type="match status" value="1"/>
</dbReference>
<accession>A0A6M4MCG5</accession>
<dbReference type="SMART" id="SM00388">
    <property type="entry name" value="HisKA"/>
    <property type="match status" value="1"/>
</dbReference>
<evidence type="ECO:0000256" key="8">
    <source>
        <dbReference type="ARBA" id="ARBA00022777"/>
    </source>
</evidence>
<dbReference type="GO" id="GO:0000155">
    <property type="term" value="F:phosphorelay sensor kinase activity"/>
    <property type="evidence" value="ECO:0007669"/>
    <property type="project" value="InterPro"/>
</dbReference>
<dbReference type="PROSITE" id="PS50109">
    <property type="entry name" value="HIS_KIN"/>
    <property type="match status" value="1"/>
</dbReference>
<feature type="domain" description="Histidine kinase" evidence="11">
    <location>
        <begin position="204"/>
        <end position="410"/>
    </location>
</feature>
<evidence type="ECO:0000259" key="11">
    <source>
        <dbReference type="PROSITE" id="PS50109"/>
    </source>
</evidence>
<protein>
    <recommendedName>
        <fullName evidence="3">histidine kinase</fullName>
        <ecNumber evidence="3">2.7.13.3</ecNumber>
    </recommendedName>
</protein>
<reference evidence="13" key="1">
    <citation type="submission" date="2014-12" db="EMBL/GenBank/DDBJ databases">
        <title>Complete genome sequence of a multi-drug resistant Klebsiella pneumoniae.</title>
        <authorList>
            <person name="Hua X."/>
            <person name="Chen Q."/>
            <person name="Li X."/>
            <person name="Feng Y."/>
            <person name="Ruan Z."/>
            <person name="Yu Y."/>
        </authorList>
    </citation>
    <scope>NUCLEOTIDE SEQUENCE [LARGE SCALE GENOMIC DNA]</scope>
    <source>
        <strain evidence="13">5.12</strain>
    </source>
</reference>
<evidence type="ECO:0000256" key="1">
    <source>
        <dbReference type="ARBA" id="ARBA00000085"/>
    </source>
</evidence>
<evidence type="ECO:0000256" key="5">
    <source>
        <dbReference type="ARBA" id="ARBA00022553"/>
    </source>
</evidence>
<comment type="subcellular location">
    <subcellularLocation>
        <location evidence="2">Cell membrane</location>
        <topology evidence="2">Multi-pass membrane protein</topology>
    </subcellularLocation>
</comment>
<keyword evidence="8 12" id="KW-0418">Kinase</keyword>
<evidence type="ECO:0000313" key="13">
    <source>
        <dbReference type="Proteomes" id="UP000219285"/>
    </source>
</evidence>
<gene>
    <name evidence="12" type="ORF">CA267_005320</name>
</gene>
<dbReference type="InterPro" id="IPR050980">
    <property type="entry name" value="2C_sensor_his_kinase"/>
</dbReference>
<feature type="transmembrane region" description="Helical" evidence="10">
    <location>
        <begin position="6"/>
        <end position="23"/>
    </location>
</feature>
<dbReference type="PANTHER" id="PTHR44936">
    <property type="entry name" value="SENSOR PROTEIN CREC"/>
    <property type="match status" value="1"/>
</dbReference>
<dbReference type="InterPro" id="IPR003661">
    <property type="entry name" value="HisK_dim/P_dom"/>
</dbReference>
<evidence type="ECO:0000256" key="2">
    <source>
        <dbReference type="ARBA" id="ARBA00004651"/>
    </source>
</evidence>
<name>A0A6M4MCG5_9ALTE</name>
<reference evidence="12 13" key="2">
    <citation type="submission" date="2020-04" db="EMBL/GenBank/DDBJ databases">
        <title>Complete genome sequence of Alteromonas pelagimontana 5.12T.</title>
        <authorList>
            <person name="Sinha R.K."/>
            <person name="Krishnan K.P."/>
            <person name="Kurian J.P."/>
        </authorList>
    </citation>
    <scope>NUCLEOTIDE SEQUENCE [LARGE SCALE GENOMIC DNA]</scope>
    <source>
        <strain evidence="12 13">5.12</strain>
    </source>
</reference>
<evidence type="ECO:0000256" key="4">
    <source>
        <dbReference type="ARBA" id="ARBA00022475"/>
    </source>
</evidence>
<dbReference type="InterPro" id="IPR036890">
    <property type="entry name" value="HATPase_C_sf"/>
</dbReference>
<dbReference type="RefSeq" id="WP_075608454.1">
    <property type="nucleotide sequence ID" value="NZ_CP052766.1"/>
</dbReference>
<dbReference type="AlphaFoldDB" id="A0A6M4MCG5"/>
<proteinExistence type="predicted"/>
<dbReference type="GO" id="GO:0005886">
    <property type="term" value="C:plasma membrane"/>
    <property type="evidence" value="ECO:0007669"/>
    <property type="project" value="UniProtKB-SubCell"/>
</dbReference>
<keyword evidence="7" id="KW-0547">Nucleotide-binding</keyword>
<dbReference type="OrthoDB" id="9804645at2"/>
<dbReference type="Proteomes" id="UP000219285">
    <property type="component" value="Chromosome"/>
</dbReference>
<keyword evidence="13" id="KW-1185">Reference proteome</keyword>
<dbReference type="Pfam" id="PF02518">
    <property type="entry name" value="HATPase_c"/>
    <property type="match status" value="1"/>
</dbReference>
<keyword evidence="5" id="KW-0597">Phosphoprotein</keyword>
<comment type="catalytic activity">
    <reaction evidence="1">
        <text>ATP + protein L-histidine = ADP + protein N-phospho-L-histidine.</text>
        <dbReference type="EC" id="2.7.13.3"/>
    </reaction>
</comment>
<keyword evidence="10" id="KW-0812">Transmembrane</keyword>
<keyword evidence="4" id="KW-1003">Cell membrane</keyword>
<sequence>MAKLFISLYIFIALTLVSLSAILDKVFEQQAAEPSPELQQLVKILKQVKYQKIDLEHFLQQADIDFAQVPLAMFAWPSDALTALQAGEIVPLHSQDSTQLYTLASADTLYEISIHKPAPLHRNVSLYSGVFFLLLGLLIALWLWPLWRDLTAIASSLKNLNADGKLDTIKLPKRSLVSNIAEALNQMSNQVVELLARHKEMTGAVAHELRTPLARLKFALASDSPPRSDAWIAMRDDVNDLERLVQEMLDYLRTENSVPELNFSSIPFLALVEQILQRIAAHNLRKIPVTIIESDVEILGDGHFIERALENLLLNAFRYAHSHILIRTEVVNSSLLLHVEDDGEGVTDENKEKIFAPFYRPDSGRSRERGGAGLGLAIVKRIQHWHSGDCWVTDSSLGGADFILLFAPDPKQSLKTNPHRYS</sequence>
<dbReference type="SUPFAM" id="SSF47384">
    <property type="entry name" value="Homodimeric domain of signal transducing histidine kinase"/>
    <property type="match status" value="1"/>
</dbReference>
<dbReference type="InterPro" id="IPR003594">
    <property type="entry name" value="HATPase_dom"/>
</dbReference>
<dbReference type="InterPro" id="IPR004358">
    <property type="entry name" value="Sig_transdc_His_kin-like_C"/>
</dbReference>
<dbReference type="PANTHER" id="PTHR44936:SF10">
    <property type="entry name" value="SENSOR PROTEIN RSTB"/>
    <property type="match status" value="1"/>
</dbReference>
<dbReference type="KEGG" id="apel:CA267_005320"/>
<keyword evidence="10" id="KW-1133">Transmembrane helix</keyword>
<organism evidence="12 13">
    <name type="scientific">Alteromonas pelagimontana</name>
    <dbReference type="NCBI Taxonomy" id="1858656"/>
    <lineage>
        <taxon>Bacteria</taxon>
        <taxon>Pseudomonadati</taxon>
        <taxon>Pseudomonadota</taxon>
        <taxon>Gammaproteobacteria</taxon>
        <taxon>Alteromonadales</taxon>
        <taxon>Alteromonadaceae</taxon>
        <taxon>Alteromonas/Salinimonas group</taxon>
        <taxon>Alteromonas</taxon>
    </lineage>
</organism>
<dbReference type="CDD" id="cd00082">
    <property type="entry name" value="HisKA"/>
    <property type="match status" value="1"/>
</dbReference>
<dbReference type="EMBL" id="CP052766">
    <property type="protein sequence ID" value="QJR80235.1"/>
    <property type="molecule type" value="Genomic_DNA"/>
</dbReference>
<evidence type="ECO:0000256" key="9">
    <source>
        <dbReference type="ARBA" id="ARBA00022840"/>
    </source>
</evidence>
<dbReference type="Pfam" id="PF00512">
    <property type="entry name" value="HisKA"/>
    <property type="match status" value="1"/>
</dbReference>